<sequence length="266" mass="30378">MYEEYWELSKKPFQNTPDHEFLYLSSEHEEALMRMRYAVQECLGAAMLSGVFGCGKTMLVWALLAELGENYKSAVVSNPALDATELLREICYQFGIKEDLPHNKTDLMHLIDRILRNNINDGKDTVVIIDEAHLIGDMMVFEELRLLLNLHLKDRFLLTLILVGQPELEEKITNNKQLSQRIAIKYHLDRLNKEDTKNYIYHRLKVAGRTEAIFNEETIGAIFEVSGGIPRRINHICAMSLVIGFGRKVKTIDASIVKEAAESLVG</sequence>
<dbReference type="SMART" id="SM00382">
    <property type="entry name" value="AAA"/>
    <property type="match status" value="1"/>
</dbReference>
<dbReference type="InterPro" id="IPR027417">
    <property type="entry name" value="P-loop_NTPase"/>
</dbReference>
<dbReference type="InterPro" id="IPR003593">
    <property type="entry name" value="AAA+_ATPase"/>
</dbReference>
<feature type="transmembrane region" description="Helical" evidence="1">
    <location>
        <begin position="42"/>
        <end position="64"/>
    </location>
</feature>
<dbReference type="Proteomes" id="UP000266287">
    <property type="component" value="Unassembled WGS sequence"/>
</dbReference>
<name>A0A399FXC1_UNCN2</name>
<dbReference type="Pfam" id="PF13401">
    <property type="entry name" value="AAA_22"/>
    <property type="match status" value="1"/>
</dbReference>
<gene>
    <name evidence="3" type="ORF">B9J77_03950</name>
</gene>
<dbReference type="PANTHER" id="PTHR35894:SF1">
    <property type="entry name" value="PHOSPHORIBULOKINASE _ URIDINE KINASE FAMILY"/>
    <property type="match status" value="1"/>
</dbReference>
<evidence type="ECO:0000259" key="2">
    <source>
        <dbReference type="SMART" id="SM00382"/>
    </source>
</evidence>
<dbReference type="PANTHER" id="PTHR35894">
    <property type="entry name" value="GENERAL SECRETION PATHWAY PROTEIN A-RELATED"/>
    <property type="match status" value="1"/>
</dbReference>
<dbReference type="EMBL" id="NDHY01000008">
    <property type="protein sequence ID" value="RII00069.1"/>
    <property type="molecule type" value="Genomic_DNA"/>
</dbReference>
<dbReference type="SUPFAM" id="SSF52540">
    <property type="entry name" value="P-loop containing nucleoside triphosphate hydrolases"/>
    <property type="match status" value="1"/>
</dbReference>
<dbReference type="InterPro" id="IPR049945">
    <property type="entry name" value="AAA_22"/>
</dbReference>
<protein>
    <submittedName>
        <fullName evidence="3">AAA family ATPase</fullName>
    </submittedName>
</protein>
<dbReference type="Gene3D" id="3.40.50.300">
    <property type="entry name" value="P-loop containing nucleotide triphosphate hydrolases"/>
    <property type="match status" value="1"/>
</dbReference>
<dbReference type="GO" id="GO:0016887">
    <property type="term" value="F:ATP hydrolysis activity"/>
    <property type="evidence" value="ECO:0007669"/>
    <property type="project" value="InterPro"/>
</dbReference>
<keyword evidence="1" id="KW-0472">Membrane</keyword>
<evidence type="ECO:0000313" key="4">
    <source>
        <dbReference type="Proteomes" id="UP000266287"/>
    </source>
</evidence>
<comment type="caution">
    <text evidence="3">The sequence shown here is derived from an EMBL/GenBank/DDBJ whole genome shotgun (WGS) entry which is preliminary data.</text>
</comment>
<evidence type="ECO:0000313" key="3">
    <source>
        <dbReference type="EMBL" id="RII00069.1"/>
    </source>
</evidence>
<keyword evidence="1" id="KW-0812">Transmembrane</keyword>
<keyword evidence="1" id="KW-1133">Transmembrane helix</keyword>
<organism evidence="3 4">
    <name type="scientific">candidate division NPL-UPA2 bacterium Unc8</name>
    <dbReference type="NCBI Taxonomy" id="1980939"/>
    <lineage>
        <taxon>Bacteria</taxon>
    </lineage>
</organism>
<accession>A0A399FXC1</accession>
<dbReference type="InterPro" id="IPR052026">
    <property type="entry name" value="ExeA_AAA_ATPase_DNA-bind"/>
</dbReference>
<evidence type="ECO:0000256" key="1">
    <source>
        <dbReference type="SAM" id="Phobius"/>
    </source>
</evidence>
<dbReference type="AlphaFoldDB" id="A0A399FXC1"/>
<reference evidence="3 4" key="1">
    <citation type="submission" date="2018-08" db="EMBL/GenBank/DDBJ databases">
        <title>Draft genome of candidate division NPL-UPA2 bacterium Unc8 that adapted to ultra-basic serpentinizing groundwater.</title>
        <authorList>
            <person name="Ishii S."/>
            <person name="Suzuki S."/>
            <person name="Nealson K.H."/>
        </authorList>
    </citation>
    <scope>NUCLEOTIDE SEQUENCE [LARGE SCALE GENOMIC DNA]</scope>
    <source>
        <strain evidence="3">Unc8</strain>
    </source>
</reference>
<proteinExistence type="predicted"/>
<feature type="domain" description="AAA+ ATPase" evidence="2">
    <location>
        <begin position="42"/>
        <end position="198"/>
    </location>
</feature>